<organism evidence="2 3">
    <name type="scientific">Prorocentrum cordatum</name>
    <dbReference type="NCBI Taxonomy" id="2364126"/>
    <lineage>
        <taxon>Eukaryota</taxon>
        <taxon>Sar</taxon>
        <taxon>Alveolata</taxon>
        <taxon>Dinophyceae</taxon>
        <taxon>Prorocentrales</taxon>
        <taxon>Prorocentraceae</taxon>
        <taxon>Prorocentrum</taxon>
    </lineage>
</organism>
<feature type="region of interest" description="Disordered" evidence="1">
    <location>
        <begin position="101"/>
        <end position="130"/>
    </location>
</feature>
<accession>A0ABN9US85</accession>
<evidence type="ECO:0000313" key="3">
    <source>
        <dbReference type="Proteomes" id="UP001189429"/>
    </source>
</evidence>
<comment type="caution">
    <text evidence="2">The sequence shown here is derived from an EMBL/GenBank/DDBJ whole genome shotgun (WGS) entry which is preliminary data.</text>
</comment>
<gene>
    <name evidence="2" type="ORF">PCOR1329_LOCUS50479</name>
</gene>
<feature type="compositionally biased region" description="Polar residues" evidence="1">
    <location>
        <begin position="724"/>
        <end position="736"/>
    </location>
</feature>
<sequence length="736" mass="77874">MAMVLMSDQMTHEEVLIAIRDMDISRREHLKVRRSYAMMSSGQEDGPPAAPSFQVDGGESALVNDPDAFSMSSDGEAEVWAMPESAGPGEDDAPAALAAVNQDRRKTWKQNRDKRRQLRTDRKSHHKPGGACACVASRGAGRARVDEFCVPAKDFEVPVSMSRAYPQQSQGGSRQDSEGEDGRAQHLGAFHWGDPGAEASEDQIGASVVFENARTGLQMSRGRVGAFEDPEGRQDCEIQGGTFRGQPVRGSAELGMADSGQDEDQKDSAWDYGARGTCAPGNLAKADHRAAAAADRIASPIKRRQDSDGEAMDAAGLRIMGAKSAAAEAAGGVGNEGGMSFVAGSAAGGAPAADARPPGSGSSSQGESANAGLHRGGASRGQKPGDGVSGKAARAGGGQRRGAAGDRDSGPGGPPDMRTADSSGLARDSKGRTPSEGGPSSRLFASGLVAIGSAGSLATGARRSIPGAAAAQPQEAMPSEMRRQEQQKEWKEAGWKTHRNSGQVQKQRMEEALGHLGCCMEVALPQVQERQELFRSSSKRKLAEAAKDNAHNNFWVYLGQWFFARRPAPAMNETCVLQRDRPVEWVGGGVQRPGRQALLEVDDRAIAFIPVVTPKFDPARCIFATASDCGGVGSDDCLFFRSRPASRASLTMLQRMGSERGSFPLAWRACRVKRQVASTLARETFALPGAFAETQWLHSAFEDVEESWVGQANGANGKKAGTLVQGQATPWVPSSL</sequence>
<name>A0ABN9US85_9DINO</name>
<feature type="region of interest" description="Disordered" evidence="1">
    <location>
        <begin position="240"/>
        <end position="269"/>
    </location>
</feature>
<dbReference type="EMBL" id="CAUYUJ010016110">
    <property type="protein sequence ID" value="CAK0861944.1"/>
    <property type="molecule type" value="Genomic_DNA"/>
</dbReference>
<feature type="region of interest" description="Disordered" evidence="1">
    <location>
        <begin position="715"/>
        <end position="736"/>
    </location>
</feature>
<feature type="compositionally biased region" description="Polar residues" evidence="1">
    <location>
        <begin position="165"/>
        <end position="174"/>
    </location>
</feature>
<evidence type="ECO:0000313" key="2">
    <source>
        <dbReference type="EMBL" id="CAK0861944.1"/>
    </source>
</evidence>
<feature type="compositionally biased region" description="Low complexity" evidence="1">
    <location>
        <begin position="347"/>
        <end position="368"/>
    </location>
</feature>
<reference evidence="2" key="1">
    <citation type="submission" date="2023-10" db="EMBL/GenBank/DDBJ databases">
        <authorList>
            <person name="Chen Y."/>
            <person name="Shah S."/>
            <person name="Dougan E. K."/>
            <person name="Thang M."/>
            <person name="Chan C."/>
        </authorList>
    </citation>
    <scope>NUCLEOTIDE SEQUENCE [LARGE SCALE GENOMIC DNA]</scope>
</reference>
<proteinExistence type="predicted"/>
<feature type="region of interest" description="Disordered" evidence="1">
    <location>
        <begin position="39"/>
        <end position="59"/>
    </location>
</feature>
<dbReference type="Proteomes" id="UP001189429">
    <property type="component" value="Unassembled WGS sequence"/>
</dbReference>
<feature type="compositionally biased region" description="Basic residues" evidence="1">
    <location>
        <begin position="106"/>
        <end position="128"/>
    </location>
</feature>
<feature type="region of interest" description="Disordered" evidence="1">
    <location>
        <begin position="160"/>
        <end position="182"/>
    </location>
</feature>
<protein>
    <submittedName>
        <fullName evidence="2">Uncharacterized protein</fullName>
    </submittedName>
</protein>
<feature type="non-terminal residue" evidence="2">
    <location>
        <position position="736"/>
    </location>
</feature>
<evidence type="ECO:0000256" key="1">
    <source>
        <dbReference type="SAM" id="MobiDB-lite"/>
    </source>
</evidence>
<keyword evidence="3" id="KW-1185">Reference proteome</keyword>
<feature type="region of interest" description="Disordered" evidence="1">
    <location>
        <begin position="347"/>
        <end position="441"/>
    </location>
</feature>